<dbReference type="PANTHER" id="PTHR13298:SF11">
    <property type="entry name" value="RAPAMYCIN-INSENSITIVE COMPANION OF MTOR"/>
    <property type="match status" value="1"/>
</dbReference>
<evidence type="ECO:0000313" key="2">
    <source>
        <dbReference type="EMBL" id="KHJ85326.1"/>
    </source>
</evidence>
<dbReference type="Proteomes" id="UP000053660">
    <property type="component" value="Unassembled WGS sequence"/>
</dbReference>
<dbReference type="OrthoDB" id="5849172at2759"/>
<dbReference type="InterPro" id="IPR029452">
    <property type="entry name" value="RICTOR_V"/>
</dbReference>
<keyword evidence="3" id="KW-1185">Reference proteome</keyword>
<name>A0A0B1SN62_OESDE</name>
<organism evidence="2 3">
    <name type="scientific">Oesophagostomum dentatum</name>
    <name type="common">Nodular worm</name>
    <dbReference type="NCBI Taxonomy" id="61180"/>
    <lineage>
        <taxon>Eukaryota</taxon>
        <taxon>Metazoa</taxon>
        <taxon>Ecdysozoa</taxon>
        <taxon>Nematoda</taxon>
        <taxon>Chromadorea</taxon>
        <taxon>Rhabditida</taxon>
        <taxon>Rhabditina</taxon>
        <taxon>Rhabditomorpha</taxon>
        <taxon>Strongyloidea</taxon>
        <taxon>Strongylidae</taxon>
        <taxon>Oesophagostomum</taxon>
    </lineage>
</organism>
<protein>
    <recommendedName>
        <fullName evidence="1">Rapamycin-insensitive companion of mTOR domain-containing protein</fullName>
    </recommendedName>
</protein>
<feature type="non-terminal residue" evidence="2">
    <location>
        <position position="1"/>
    </location>
</feature>
<proteinExistence type="predicted"/>
<accession>A0A0B1SN62</accession>
<sequence length="229" mass="25432">TGIKLLPAVIFPQIVRIAEESPILTIRGYAFWALNLLSTTPIGAVTLAEFGWESNKHRELFEQVMKKDEEGVDTRQIPSPAISNPQIIVKSARSRSGSESLVQSPARVRSSSGSFFKFPETQLRPSGSLPKLRRTRSATAFYVPLEPKKIFHRESEDLQPRFERAITGDSIFTSGLGSLSEDSAEAVRRPTVTLDSVVGEWESRSRACTIEYCLNQGLFATKDNLVFQG</sequence>
<feature type="non-terminal residue" evidence="2">
    <location>
        <position position="229"/>
    </location>
</feature>
<gene>
    <name evidence="2" type="ORF">OESDEN_14950</name>
</gene>
<dbReference type="GO" id="GO:0043539">
    <property type="term" value="F:protein serine/threonine kinase activator activity"/>
    <property type="evidence" value="ECO:0007669"/>
    <property type="project" value="TreeGrafter"/>
</dbReference>
<dbReference type="Pfam" id="PF14668">
    <property type="entry name" value="RICTOR_V"/>
    <property type="match status" value="1"/>
</dbReference>
<dbReference type="GO" id="GO:0038203">
    <property type="term" value="P:TORC2 signaling"/>
    <property type="evidence" value="ECO:0007669"/>
    <property type="project" value="TreeGrafter"/>
</dbReference>
<reference evidence="2 3" key="1">
    <citation type="submission" date="2014-03" db="EMBL/GenBank/DDBJ databases">
        <title>Draft genome of the hookworm Oesophagostomum dentatum.</title>
        <authorList>
            <person name="Mitreva M."/>
        </authorList>
    </citation>
    <scope>NUCLEOTIDE SEQUENCE [LARGE SCALE GENOMIC DNA]</scope>
    <source>
        <strain evidence="2 3">OD-Hann</strain>
    </source>
</reference>
<feature type="domain" description="Rapamycin-insensitive companion of mTOR" evidence="1">
    <location>
        <begin position="2"/>
        <end position="54"/>
    </location>
</feature>
<dbReference type="EMBL" id="KN564336">
    <property type="protein sequence ID" value="KHJ85326.1"/>
    <property type="molecule type" value="Genomic_DNA"/>
</dbReference>
<evidence type="ECO:0000313" key="3">
    <source>
        <dbReference type="Proteomes" id="UP000053660"/>
    </source>
</evidence>
<dbReference type="SMART" id="SM01310">
    <property type="entry name" value="RICTOR_V"/>
    <property type="match status" value="1"/>
</dbReference>
<dbReference type="GO" id="GO:0031932">
    <property type="term" value="C:TORC2 complex"/>
    <property type="evidence" value="ECO:0007669"/>
    <property type="project" value="InterPro"/>
</dbReference>
<dbReference type="AlphaFoldDB" id="A0A0B1SN62"/>
<dbReference type="InterPro" id="IPR028268">
    <property type="entry name" value="Pianissimo_fam"/>
</dbReference>
<dbReference type="PANTHER" id="PTHR13298">
    <property type="entry name" value="CYTOSOLIC REGULATOR PIANISSIMO"/>
    <property type="match status" value="1"/>
</dbReference>
<evidence type="ECO:0000259" key="1">
    <source>
        <dbReference type="SMART" id="SM01310"/>
    </source>
</evidence>
<dbReference type="GO" id="GO:0051897">
    <property type="term" value="P:positive regulation of phosphatidylinositol 3-kinase/protein kinase B signal transduction"/>
    <property type="evidence" value="ECO:0007669"/>
    <property type="project" value="TreeGrafter"/>
</dbReference>